<proteinExistence type="predicted"/>
<reference evidence="2" key="1">
    <citation type="submission" date="2019-06" db="EMBL/GenBank/DDBJ databases">
        <authorList>
            <person name="Le Quere A."/>
            <person name="Colella S."/>
        </authorList>
    </citation>
    <scope>NUCLEOTIDE SEQUENCE</scope>
    <source>
        <strain evidence="2">EmedicaeMD41</strain>
    </source>
</reference>
<dbReference type="AlphaFoldDB" id="A0A508X6T4"/>
<dbReference type="EMBL" id="CABFNB010000149">
    <property type="protein sequence ID" value="VTZ65379.1"/>
    <property type="molecule type" value="Genomic_DNA"/>
</dbReference>
<feature type="compositionally biased region" description="Basic residues" evidence="1">
    <location>
        <begin position="1"/>
        <end position="10"/>
    </location>
</feature>
<gene>
    <name evidence="2" type="ORF">EMEDMD4_790403</name>
</gene>
<evidence type="ECO:0000256" key="1">
    <source>
        <dbReference type="SAM" id="MobiDB-lite"/>
    </source>
</evidence>
<protein>
    <submittedName>
        <fullName evidence="2">Uncharacterized protein</fullName>
    </submittedName>
</protein>
<sequence length="71" mass="7936">MIGRPHKEKIKSRDPAEAAAQGVPIELRDHNDFRSDRVKNIAGDFNTLERDAGGKRHIVFGIPSSFVRRGP</sequence>
<feature type="region of interest" description="Disordered" evidence="1">
    <location>
        <begin position="1"/>
        <end position="21"/>
    </location>
</feature>
<accession>A0A508X6T4</accession>
<dbReference type="Proteomes" id="UP000507954">
    <property type="component" value="Unassembled WGS sequence"/>
</dbReference>
<organism evidence="2">
    <name type="scientific">Sinorhizobium medicae</name>
    <dbReference type="NCBI Taxonomy" id="110321"/>
    <lineage>
        <taxon>Bacteria</taxon>
        <taxon>Pseudomonadati</taxon>
        <taxon>Pseudomonadota</taxon>
        <taxon>Alphaproteobacteria</taxon>
        <taxon>Hyphomicrobiales</taxon>
        <taxon>Rhizobiaceae</taxon>
        <taxon>Sinorhizobium/Ensifer group</taxon>
        <taxon>Sinorhizobium</taxon>
    </lineage>
</organism>
<evidence type="ECO:0000313" key="2">
    <source>
        <dbReference type="EMBL" id="VTZ65379.1"/>
    </source>
</evidence>
<name>A0A508X6T4_9HYPH</name>